<dbReference type="NCBIfam" id="TIGR00305">
    <property type="entry name" value="putative toxin-antitoxin system toxin component, PIN family"/>
    <property type="match status" value="1"/>
</dbReference>
<proteinExistence type="predicted"/>
<protein>
    <recommendedName>
        <fullName evidence="1">PIN domain-containing protein</fullName>
    </recommendedName>
</protein>
<name>A0A7S8FCJ9_9BACT</name>
<dbReference type="InterPro" id="IPR029060">
    <property type="entry name" value="PIN-like_dom_sf"/>
</dbReference>
<dbReference type="PANTHER" id="PTHR34610">
    <property type="entry name" value="SSL7007 PROTEIN"/>
    <property type="match status" value="1"/>
</dbReference>
<evidence type="ECO:0000313" key="3">
    <source>
        <dbReference type="Proteomes" id="UP000593737"/>
    </source>
</evidence>
<dbReference type="KEGG" id="nkf:Nkreftii_001116"/>
<evidence type="ECO:0000313" key="2">
    <source>
        <dbReference type="EMBL" id="QPD03342.1"/>
    </source>
</evidence>
<dbReference type="EMBL" id="CP047423">
    <property type="protein sequence ID" value="QPD03342.1"/>
    <property type="molecule type" value="Genomic_DNA"/>
</dbReference>
<dbReference type="Proteomes" id="UP000593737">
    <property type="component" value="Chromosome"/>
</dbReference>
<gene>
    <name evidence="2" type="ORF">Nkreftii_001116</name>
</gene>
<dbReference type="InterPro" id="IPR002850">
    <property type="entry name" value="PIN_toxin-like"/>
</dbReference>
<evidence type="ECO:0000259" key="1">
    <source>
        <dbReference type="Pfam" id="PF13470"/>
    </source>
</evidence>
<dbReference type="AlphaFoldDB" id="A0A7S8FCJ9"/>
<dbReference type="SUPFAM" id="SSF88723">
    <property type="entry name" value="PIN domain-like"/>
    <property type="match status" value="1"/>
</dbReference>
<dbReference type="PANTHER" id="PTHR34610:SF4">
    <property type="entry name" value="SLL8027 PROTEIN"/>
    <property type="match status" value="1"/>
</dbReference>
<feature type="domain" description="PIN" evidence="1">
    <location>
        <begin position="2"/>
        <end position="115"/>
    </location>
</feature>
<accession>A0A7S8FCJ9</accession>
<sequence>MRVILDTNVLVSGLLSAVGPPARIVQALLRRRIIPIMSAATFAELEAVVHRPKLQPAFARAGVNLEDFLTTVHAQAQFVDPVSTKLPIRDEHDRPFLDIMATPPKPQYLVTGDRDFEFSNYSGVPVLSAAEFARLLTHR</sequence>
<dbReference type="InterPro" id="IPR002716">
    <property type="entry name" value="PIN_dom"/>
</dbReference>
<reference evidence="2 3" key="1">
    <citation type="journal article" date="2020" name="ISME J.">
        <title>Enrichment and physiological characterization of a novel comammox Nitrospira indicates ammonium inhibition of complete nitrification.</title>
        <authorList>
            <person name="Sakoula D."/>
            <person name="Koch H."/>
            <person name="Frank J."/>
            <person name="Jetten M.S.M."/>
            <person name="van Kessel M.A.H.J."/>
            <person name="Lucker S."/>
        </authorList>
    </citation>
    <scope>NUCLEOTIDE SEQUENCE [LARGE SCALE GENOMIC DNA]</scope>
    <source>
        <strain evidence="2">Comreactor17</strain>
    </source>
</reference>
<dbReference type="Pfam" id="PF13470">
    <property type="entry name" value="PIN_3"/>
    <property type="match status" value="1"/>
</dbReference>
<organism evidence="2 3">
    <name type="scientific">Candidatus Nitrospira kreftii</name>
    <dbReference type="NCBI Taxonomy" id="2652173"/>
    <lineage>
        <taxon>Bacteria</taxon>
        <taxon>Pseudomonadati</taxon>
        <taxon>Nitrospirota</taxon>
        <taxon>Nitrospiria</taxon>
        <taxon>Nitrospirales</taxon>
        <taxon>Nitrospiraceae</taxon>
        <taxon>Nitrospira</taxon>
    </lineage>
</organism>